<sequence length="502" mass="55392">MSRFFRRSSVLVVLVLLAAAPSLAWAPHGADPTLAWPPRATEPMTVQVTAATPYLPFNMVETESRRKVFAHYMPSFPISIDNKDGDKDYYATQYLTTNGENGVHSAYGGYLRDRPLPRVHNKSPDWRQADLRTEISQAKSVGIDGFAVDVIDPRAASNTVDQILQATAAAGNFTILITADMTGPLVAMAPADFAANIAPYLTAPGAFHLTDGRPVLGAFAAERQSQAWWVNVFETLRDQFQLAVAFVPTFLDVGDNPEQFAPFSYGFSMWGGRSPLAVPDKDVGRGSPVDIITRTHQLGKLWMQPVAFQDTRPRSGTFEEAANGLTNRLAWQLAEQHAQWVQLITWNDYAESTAMAPSVAHGWRILDMNAYDIFEFKYFRAPRIVRDALFLSYRDQPVNANPVYPETFLMHPMPASLPPRDTIEVVTFATAPAQVLVHAGTQTHLCQVPTGRGICTFPLSLGSITAEMLRNGTVVANARSDTDVTDTPYVQDLQYRVVGGLR</sequence>
<dbReference type="Pfam" id="PF03659">
    <property type="entry name" value="Glyco_hydro_71"/>
    <property type="match status" value="1"/>
</dbReference>
<evidence type="ECO:0000313" key="3">
    <source>
        <dbReference type="Proteomes" id="UP000092207"/>
    </source>
</evidence>
<comment type="caution">
    <text evidence="2">The sequence shown here is derived from an EMBL/GenBank/DDBJ whole genome shotgun (WGS) entry which is preliminary data.</text>
</comment>
<name>A0A1A2VYB8_MYCSC</name>
<dbReference type="Gene3D" id="3.20.20.80">
    <property type="entry name" value="Glycosidases"/>
    <property type="match status" value="1"/>
</dbReference>
<dbReference type="Proteomes" id="UP000092207">
    <property type="component" value="Unassembled WGS sequence"/>
</dbReference>
<organism evidence="2 3">
    <name type="scientific">Mycobacterium scrofulaceum</name>
    <dbReference type="NCBI Taxonomy" id="1783"/>
    <lineage>
        <taxon>Bacteria</taxon>
        <taxon>Bacillati</taxon>
        <taxon>Actinomycetota</taxon>
        <taxon>Actinomycetes</taxon>
        <taxon>Mycobacteriales</taxon>
        <taxon>Mycobacteriaceae</taxon>
        <taxon>Mycobacterium</taxon>
    </lineage>
</organism>
<feature type="chain" id="PRO_5008316722" description="Glycosyl hydrolase family 71" evidence="1">
    <location>
        <begin position="27"/>
        <end position="502"/>
    </location>
</feature>
<gene>
    <name evidence="2" type="ORF">A5679_13370</name>
</gene>
<dbReference type="EMBL" id="LZJY01000148">
    <property type="protein sequence ID" value="OBI05568.1"/>
    <property type="molecule type" value="Genomic_DNA"/>
</dbReference>
<feature type="signal peptide" evidence="1">
    <location>
        <begin position="1"/>
        <end position="26"/>
    </location>
</feature>
<dbReference type="GO" id="GO:0051118">
    <property type="term" value="F:glucan endo-1,3-alpha-glucosidase activity"/>
    <property type="evidence" value="ECO:0007669"/>
    <property type="project" value="InterPro"/>
</dbReference>
<keyword evidence="1" id="KW-0732">Signal</keyword>
<evidence type="ECO:0008006" key="4">
    <source>
        <dbReference type="Google" id="ProtNLM"/>
    </source>
</evidence>
<dbReference type="InterPro" id="IPR005197">
    <property type="entry name" value="Glyco_hydro_71"/>
</dbReference>
<dbReference type="AlphaFoldDB" id="A0A1A2VYB8"/>
<protein>
    <recommendedName>
        <fullName evidence="4">Glycosyl hydrolase family 71</fullName>
    </recommendedName>
</protein>
<accession>A0A1A2VYB8</accession>
<proteinExistence type="predicted"/>
<evidence type="ECO:0000313" key="2">
    <source>
        <dbReference type="EMBL" id="OBI05568.1"/>
    </source>
</evidence>
<reference evidence="2 3" key="1">
    <citation type="submission" date="2016-06" db="EMBL/GenBank/DDBJ databases">
        <authorList>
            <person name="Kjaerup R.B."/>
            <person name="Dalgaard T.S."/>
            <person name="Juul-Madsen H.R."/>
        </authorList>
    </citation>
    <scope>NUCLEOTIDE SEQUENCE [LARGE SCALE GENOMIC DNA]</scope>
    <source>
        <strain evidence="2 3">E2838</strain>
    </source>
</reference>
<evidence type="ECO:0000256" key="1">
    <source>
        <dbReference type="SAM" id="SignalP"/>
    </source>
</evidence>